<dbReference type="AlphaFoldDB" id="A0AAD4QNB0"/>
<dbReference type="Pfam" id="PF04577">
    <property type="entry name" value="Glyco_transf_61"/>
    <property type="match status" value="1"/>
</dbReference>
<keyword evidence="4" id="KW-0812">Transmembrane</keyword>
<keyword evidence="10" id="KW-1185">Reference proteome</keyword>
<evidence type="ECO:0000259" key="8">
    <source>
        <dbReference type="Pfam" id="PF04577"/>
    </source>
</evidence>
<keyword evidence="3" id="KW-0808">Transferase</keyword>
<keyword evidence="5" id="KW-1133">Transmembrane helix</keyword>
<comment type="subcellular location">
    <subcellularLocation>
        <location evidence="1">Membrane</location>
        <topology evidence="1">Single-pass membrane protein</topology>
    </subcellularLocation>
</comment>
<reference evidence="9" key="1">
    <citation type="journal article" date="2022" name="New Phytol.">
        <title>Evolutionary transition to the ectomycorrhizal habit in the genomes of a hyperdiverse lineage of mushroom-forming fungi.</title>
        <authorList>
            <person name="Looney B."/>
            <person name="Miyauchi S."/>
            <person name="Morin E."/>
            <person name="Drula E."/>
            <person name="Courty P.E."/>
            <person name="Kohler A."/>
            <person name="Kuo A."/>
            <person name="LaButti K."/>
            <person name="Pangilinan J."/>
            <person name="Lipzen A."/>
            <person name="Riley R."/>
            <person name="Andreopoulos W."/>
            <person name="He G."/>
            <person name="Johnson J."/>
            <person name="Nolan M."/>
            <person name="Tritt A."/>
            <person name="Barry K.W."/>
            <person name="Grigoriev I.V."/>
            <person name="Nagy L.G."/>
            <person name="Hibbett D."/>
            <person name="Henrissat B."/>
            <person name="Matheny P.B."/>
            <person name="Labbe J."/>
            <person name="Martin F.M."/>
        </authorList>
    </citation>
    <scope>NUCLEOTIDE SEQUENCE</scope>
    <source>
        <strain evidence="9">BPL690</strain>
    </source>
</reference>
<accession>A0AAD4QNB0</accession>
<keyword evidence="7" id="KW-0325">Glycoprotein</keyword>
<keyword evidence="6" id="KW-0472">Membrane</keyword>
<evidence type="ECO:0000256" key="4">
    <source>
        <dbReference type="ARBA" id="ARBA00022692"/>
    </source>
</evidence>
<dbReference type="InterPro" id="IPR007657">
    <property type="entry name" value="Glycosyltransferase_61"/>
</dbReference>
<dbReference type="GO" id="GO:0016020">
    <property type="term" value="C:membrane"/>
    <property type="evidence" value="ECO:0007669"/>
    <property type="project" value="UniProtKB-SubCell"/>
</dbReference>
<feature type="domain" description="Glycosyltransferase 61 catalytic" evidence="8">
    <location>
        <begin position="350"/>
        <end position="426"/>
    </location>
</feature>
<organism evidence="9 10">
    <name type="scientific">Multifurca ochricompacta</name>
    <dbReference type="NCBI Taxonomy" id="376703"/>
    <lineage>
        <taxon>Eukaryota</taxon>
        <taxon>Fungi</taxon>
        <taxon>Dikarya</taxon>
        <taxon>Basidiomycota</taxon>
        <taxon>Agaricomycotina</taxon>
        <taxon>Agaricomycetes</taxon>
        <taxon>Russulales</taxon>
        <taxon>Russulaceae</taxon>
        <taxon>Multifurca</taxon>
    </lineage>
</organism>
<comment type="caution">
    <text evidence="9">The sequence shown here is derived from an EMBL/GenBank/DDBJ whole genome shotgun (WGS) entry which is preliminary data.</text>
</comment>
<evidence type="ECO:0000313" key="9">
    <source>
        <dbReference type="EMBL" id="KAI0305668.1"/>
    </source>
</evidence>
<evidence type="ECO:0000256" key="1">
    <source>
        <dbReference type="ARBA" id="ARBA00004167"/>
    </source>
</evidence>
<evidence type="ECO:0000256" key="6">
    <source>
        <dbReference type="ARBA" id="ARBA00023136"/>
    </source>
</evidence>
<dbReference type="GO" id="GO:0035269">
    <property type="term" value="P:protein O-linked glycosylation via mannose"/>
    <property type="evidence" value="ECO:0007669"/>
    <property type="project" value="TreeGrafter"/>
</dbReference>
<dbReference type="Proteomes" id="UP001203297">
    <property type="component" value="Unassembled WGS sequence"/>
</dbReference>
<evidence type="ECO:0000256" key="2">
    <source>
        <dbReference type="ARBA" id="ARBA00022676"/>
    </source>
</evidence>
<sequence>MRGTFRAPLRAISPRDAILILLGAASMHVFSFLFPHSHESSSIVFNTHLSSQDSHANIPPEELYPWHSAAPTSTSSALSSSVPNLGLEMPHTELVSHAPGWTIFRNLYMANGTFPESIAERMPTAQDMSFITPEEAHRRWGGEHSAKEQNRIFPVEGSTLLFNDPGQFLNHYYHFCAELLFGAWAFWHGTFSGSSSGSPIPPFTRAIFPHARADEWRDGPGMNFFFLRAAWPSLTVETQPDWLDRASATTLRAGERNGRAWWFDTVLLSDRSAAFRGPECGERTQRTAAEAVKGVVERAGRTGFLEREWWEPVRRGVLRFAGISPRALDIGTRAFKRAERGSLQNGGVEEVVVTYISRQAVRRHLIDEDHDSLVRALVELCDRRGWELNVVRMERLSKEEQLAIVARTTFLLGVHGNGLTHLIMMPITPISTVIELFYPAGYAHDYEWTTRALGMKHFAVWNDTYVPVCSSNRRLVKLMCHLDIAQRRILN</sequence>
<dbReference type="GO" id="GO:0005783">
    <property type="term" value="C:endoplasmic reticulum"/>
    <property type="evidence" value="ECO:0007669"/>
    <property type="project" value="TreeGrafter"/>
</dbReference>
<evidence type="ECO:0000256" key="5">
    <source>
        <dbReference type="ARBA" id="ARBA00022989"/>
    </source>
</evidence>
<dbReference type="GO" id="GO:0097363">
    <property type="term" value="F:protein O-acetylglucosaminyltransferase activity"/>
    <property type="evidence" value="ECO:0007669"/>
    <property type="project" value="TreeGrafter"/>
</dbReference>
<proteinExistence type="predicted"/>
<gene>
    <name evidence="9" type="ORF">B0F90DRAFT_1699869</name>
</gene>
<evidence type="ECO:0000313" key="10">
    <source>
        <dbReference type="Proteomes" id="UP001203297"/>
    </source>
</evidence>
<dbReference type="PANTHER" id="PTHR20961:SF38">
    <property type="entry name" value="PROTEIN O-LINKED-MANNOSE BETA-1,4-N-ACETYLGLUCOSAMINYLTRANSFERASE 2"/>
    <property type="match status" value="1"/>
</dbReference>
<evidence type="ECO:0000256" key="3">
    <source>
        <dbReference type="ARBA" id="ARBA00022679"/>
    </source>
</evidence>
<evidence type="ECO:0000256" key="7">
    <source>
        <dbReference type="ARBA" id="ARBA00023180"/>
    </source>
</evidence>
<dbReference type="InterPro" id="IPR049625">
    <property type="entry name" value="Glyco_transf_61_cat"/>
</dbReference>
<name>A0AAD4QNB0_9AGAM</name>
<protein>
    <recommendedName>
        <fullName evidence="8">Glycosyltransferase 61 catalytic domain-containing protein</fullName>
    </recommendedName>
</protein>
<dbReference type="PANTHER" id="PTHR20961">
    <property type="entry name" value="GLYCOSYLTRANSFERASE"/>
    <property type="match status" value="1"/>
</dbReference>
<dbReference type="EMBL" id="WTXG01000005">
    <property type="protein sequence ID" value="KAI0305668.1"/>
    <property type="molecule type" value="Genomic_DNA"/>
</dbReference>
<keyword evidence="2" id="KW-0328">Glycosyltransferase</keyword>